<name>A0A840UF99_9FIRM</name>
<evidence type="ECO:0000313" key="1">
    <source>
        <dbReference type="EMBL" id="MBB5335689.1"/>
    </source>
</evidence>
<gene>
    <name evidence="1" type="ORF">HNR32_000821</name>
</gene>
<dbReference type="Proteomes" id="UP000559117">
    <property type="component" value="Unassembled WGS sequence"/>
</dbReference>
<proteinExistence type="predicted"/>
<dbReference type="InterPro" id="IPR007416">
    <property type="entry name" value="YggL_50S_bp"/>
</dbReference>
<dbReference type="Pfam" id="PF04320">
    <property type="entry name" value="YggL_50S_bp"/>
    <property type="match status" value="1"/>
</dbReference>
<reference evidence="1 2" key="1">
    <citation type="submission" date="2020-08" db="EMBL/GenBank/DDBJ databases">
        <title>Genomic Encyclopedia of Type Strains, Phase IV (KMG-IV): sequencing the most valuable type-strain genomes for metagenomic binning, comparative biology and taxonomic classification.</title>
        <authorList>
            <person name="Goeker M."/>
        </authorList>
    </citation>
    <scope>NUCLEOTIDE SEQUENCE [LARGE SCALE GENOMIC DNA]</scope>
    <source>
        <strain evidence="1 2">DSM 24661</strain>
    </source>
</reference>
<dbReference type="EMBL" id="JACHFH010000007">
    <property type="protein sequence ID" value="MBB5335689.1"/>
    <property type="molecule type" value="Genomic_DNA"/>
</dbReference>
<organism evidence="1 2">
    <name type="scientific">Pectinatus brassicae</name>
    <dbReference type="NCBI Taxonomy" id="862415"/>
    <lineage>
        <taxon>Bacteria</taxon>
        <taxon>Bacillati</taxon>
        <taxon>Bacillota</taxon>
        <taxon>Negativicutes</taxon>
        <taxon>Selenomonadales</taxon>
        <taxon>Selenomonadaceae</taxon>
        <taxon>Pectinatus</taxon>
    </lineage>
</organism>
<keyword evidence="2" id="KW-1185">Reference proteome</keyword>
<evidence type="ECO:0000313" key="2">
    <source>
        <dbReference type="Proteomes" id="UP000559117"/>
    </source>
</evidence>
<accession>A0A840UF99</accession>
<dbReference type="AlphaFoldDB" id="A0A840UF99"/>
<dbReference type="RefSeq" id="WP_183859903.1">
    <property type="nucleotide sequence ID" value="NZ_JACHFH010000007.1"/>
</dbReference>
<comment type="caution">
    <text evidence="1">The sequence shown here is derived from an EMBL/GenBank/DDBJ whole genome shotgun (WGS) entry which is preliminary data.</text>
</comment>
<protein>
    <submittedName>
        <fullName evidence="1">Uncharacterized protein YggL (DUF469 family)</fullName>
    </submittedName>
</protein>
<sequence length="104" mass="11855">MIKKGKRIPKSICLGFSLEYYLKEDTDINYIVVLNDLIELLEKRRLECGSGGEDGFSTIIVAERRRCCATTEEDRKIVEAWGKNHPLIADIRVGSLVNINKEIE</sequence>